<dbReference type="EMBL" id="KZ805308">
    <property type="protein sequence ID" value="PVI06538.1"/>
    <property type="molecule type" value="Genomic_DNA"/>
</dbReference>
<evidence type="ECO:0000313" key="4">
    <source>
        <dbReference type="Proteomes" id="UP000244855"/>
    </source>
</evidence>
<evidence type="ECO:0008006" key="5">
    <source>
        <dbReference type="Google" id="ProtNLM"/>
    </source>
</evidence>
<proteinExistence type="inferred from homology"/>
<evidence type="ECO:0000256" key="2">
    <source>
        <dbReference type="ARBA" id="ARBA00008837"/>
    </source>
</evidence>
<sequence>MFLAFSAAQSRVKPSLNTRRKQGIMPPSTRIPPLLQPCVHLPRDDSILLLTSTLGASVNWLIIRFLCNALSNNSGVAANSRVGNGAGNEDPNHEEGLNVVLVTWMRDYEFWRQEGRKGGGLDLEKLRREGRLAVVDGLSGLFLEQEDEARHDAIAGDTPGKTPAVQSLPYRGAPPSPARTGLVPARGPVPSTSVTAATATATDVATGIRRGANATPSITATSNAANASRNPGLFTLRSPDLAHIKSTIHSAIAHVASTNSNNPRKTLVILDNPDILLATSDAQQFTAFTLTSLFVDLHAQPSVSHVAVHLQADTPLLSQGNPAQPIEVGHRNLVVKTAHMSRRVLSVRVLDTGVARDVSGVLRMTDSGSGLGDFRIGGAESRAKGQEVLYKIGGDGSVKVFERGAGGEG</sequence>
<dbReference type="CDD" id="cd19495">
    <property type="entry name" value="Elp6"/>
    <property type="match status" value="1"/>
</dbReference>
<comment type="similarity">
    <text evidence="2">Belongs to the ELP6 family.</text>
</comment>
<dbReference type="Proteomes" id="UP000244855">
    <property type="component" value="Unassembled WGS sequence"/>
</dbReference>
<comment type="pathway">
    <text evidence="1">tRNA modification; 5-methoxycarbonylmethyl-2-thiouridine-tRNA biosynthesis.</text>
</comment>
<reference evidence="3 4" key="1">
    <citation type="journal article" date="2018" name="Sci. Rep.">
        <title>Comparative genomics provides insights into the lifestyle and reveals functional heterogeneity of dark septate endophytic fungi.</title>
        <authorList>
            <person name="Knapp D.G."/>
            <person name="Nemeth J.B."/>
            <person name="Barry K."/>
            <person name="Hainaut M."/>
            <person name="Henrissat B."/>
            <person name="Johnson J."/>
            <person name="Kuo A."/>
            <person name="Lim J.H.P."/>
            <person name="Lipzen A."/>
            <person name="Nolan M."/>
            <person name="Ohm R.A."/>
            <person name="Tamas L."/>
            <person name="Grigoriev I.V."/>
            <person name="Spatafora J.W."/>
            <person name="Nagy L.G."/>
            <person name="Kovacs G.M."/>
        </authorList>
    </citation>
    <scope>NUCLEOTIDE SEQUENCE [LARGE SCALE GENOMIC DNA]</scope>
    <source>
        <strain evidence="3 4">DSE2036</strain>
    </source>
</reference>
<dbReference type="UniPathway" id="UPA00988"/>
<name>A0A2V1E7F2_9PLEO</name>
<dbReference type="AlphaFoldDB" id="A0A2V1E7F2"/>
<gene>
    <name evidence="3" type="ORF">DM02DRAFT_667423</name>
</gene>
<dbReference type="InterPro" id="IPR027417">
    <property type="entry name" value="P-loop_NTPase"/>
</dbReference>
<accession>A0A2V1E7F2</accession>
<dbReference type="PANTHER" id="PTHR16184">
    <property type="entry name" value="ELONGATOR COMPLEX PROTEIN 6"/>
    <property type="match status" value="1"/>
</dbReference>
<dbReference type="Gene3D" id="3.40.50.300">
    <property type="entry name" value="P-loop containing nucleotide triphosphate hydrolases"/>
    <property type="match status" value="1"/>
</dbReference>
<dbReference type="GO" id="GO:0033588">
    <property type="term" value="C:elongator holoenzyme complex"/>
    <property type="evidence" value="ECO:0007669"/>
    <property type="project" value="InterPro"/>
</dbReference>
<dbReference type="GO" id="GO:0002098">
    <property type="term" value="P:tRNA wobble uridine modification"/>
    <property type="evidence" value="ECO:0007669"/>
    <property type="project" value="InterPro"/>
</dbReference>
<evidence type="ECO:0000256" key="1">
    <source>
        <dbReference type="ARBA" id="ARBA00005043"/>
    </source>
</evidence>
<dbReference type="PANTHER" id="PTHR16184:SF6">
    <property type="entry name" value="ELONGATOR COMPLEX PROTEIN 6"/>
    <property type="match status" value="1"/>
</dbReference>
<dbReference type="InterPro" id="IPR018627">
    <property type="entry name" value="ELP6"/>
</dbReference>
<protein>
    <recommendedName>
        <fullName evidence="5">Elongator complex protein 5</fullName>
    </recommendedName>
</protein>
<dbReference type="OrthoDB" id="9995306at2759"/>
<evidence type="ECO:0000313" key="3">
    <source>
        <dbReference type="EMBL" id="PVI06538.1"/>
    </source>
</evidence>
<organism evidence="3 4">
    <name type="scientific">Periconia macrospinosa</name>
    <dbReference type="NCBI Taxonomy" id="97972"/>
    <lineage>
        <taxon>Eukaryota</taxon>
        <taxon>Fungi</taxon>
        <taxon>Dikarya</taxon>
        <taxon>Ascomycota</taxon>
        <taxon>Pezizomycotina</taxon>
        <taxon>Dothideomycetes</taxon>
        <taxon>Pleosporomycetidae</taxon>
        <taxon>Pleosporales</taxon>
        <taxon>Massarineae</taxon>
        <taxon>Periconiaceae</taxon>
        <taxon>Periconia</taxon>
    </lineage>
</organism>
<keyword evidence="4" id="KW-1185">Reference proteome</keyword>